<evidence type="ECO:0000313" key="3">
    <source>
        <dbReference type="Proteomes" id="UP001396898"/>
    </source>
</evidence>
<organism evidence="2 3">
    <name type="scientific">Apiospora marii</name>
    <dbReference type="NCBI Taxonomy" id="335849"/>
    <lineage>
        <taxon>Eukaryota</taxon>
        <taxon>Fungi</taxon>
        <taxon>Dikarya</taxon>
        <taxon>Ascomycota</taxon>
        <taxon>Pezizomycotina</taxon>
        <taxon>Sordariomycetes</taxon>
        <taxon>Xylariomycetidae</taxon>
        <taxon>Amphisphaeriales</taxon>
        <taxon>Apiosporaceae</taxon>
        <taxon>Apiospora</taxon>
    </lineage>
</organism>
<keyword evidence="3" id="KW-1185">Reference proteome</keyword>
<comment type="caution">
    <text evidence="2">The sequence shown here is derived from an EMBL/GenBank/DDBJ whole genome shotgun (WGS) entry which is preliminary data.</text>
</comment>
<accession>A0ABR1S9W0</accession>
<gene>
    <name evidence="2" type="ORF">PG991_005681</name>
</gene>
<feature type="region of interest" description="Disordered" evidence="1">
    <location>
        <begin position="57"/>
        <end position="97"/>
    </location>
</feature>
<dbReference type="EMBL" id="JAQQWI010000007">
    <property type="protein sequence ID" value="KAK8028625.1"/>
    <property type="molecule type" value="Genomic_DNA"/>
</dbReference>
<protein>
    <submittedName>
        <fullName evidence="2">Uncharacterized protein</fullName>
    </submittedName>
</protein>
<feature type="compositionally biased region" description="Basic and acidic residues" evidence="1">
    <location>
        <begin position="79"/>
        <end position="90"/>
    </location>
</feature>
<proteinExistence type="predicted"/>
<dbReference type="Proteomes" id="UP001396898">
    <property type="component" value="Unassembled WGS sequence"/>
</dbReference>
<evidence type="ECO:0000256" key="1">
    <source>
        <dbReference type="SAM" id="MobiDB-lite"/>
    </source>
</evidence>
<name>A0ABR1S9W0_9PEZI</name>
<evidence type="ECO:0000313" key="2">
    <source>
        <dbReference type="EMBL" id="KAK8028625.1"/>
    </source>
</evidence>
<reference evidence="2 3" key="1">
    <citation type="submission" date="2023-01" db="EMBL/GenBank/DDBJ databases">
        <title>Analysis of 21 Apiospora genomes using comparative genomics revels a genus with tremendous synthesis potential of carbohydrate active enzymes and secondary metabolites.</title>
        <authorList>
            <person name="Sorensen T."/>
        </authorList>
    </citation>
    <scope>NUCLEOTIDE SEQUENCE [LARGE SCALE GENOMIC DNA]</scope>
    <source>
        <strain evidence="2 3">CBS 20057</strain>
    </source>
</reference>
<sequence>MPLSITRTNVTSVLHLTARGGLADPVAALLQQGMACDDQGPRMRDYRPLAVRRRVRGQLGRHSASRRAAAVPDQTNAPAREKPPQHEPPRPRPNLRPSLSAVLHQAAQRMQQVLLQFVKTDELLVPTAFILSGYGNPPKNLCLSTLRRADAMAHCNPLYADPATDPNRQTVIMLA</sequence>